<dbReference type="Pfam" id="PF12680">
    <property type="entry name" value="SnoaL_2"/>
    <property type="match status" value="1"/>
</dbReference>
<feature type="domain" description="SnoaL-like" evidence="1">
    <location>
        <begin position="11"/>
        <end position="113"/>
    </location>
</feature>
<dbReference type="SUPFAM" id="SSF54427">
    <property type="entry name" value="NTF2-like"/>
    <property type="match status" value="1"/>
</dbReference>
<dbReference type="AlphaFoldDB" id="A0AA49GNP0"/>
<accession>A0AA49GNP0</accession>
<name>A0AA49GNP0_9BACT</name>
<proteinExistence type="predicted"/>
<dbReference type="EMBL" id="CP120682">
    <property type="protein sequence ID" value="WKN37697.1"/>
    <property type="molecule type" value="Genomic_DNA"/>
</dbReference>
<reference evidence="2" key="2">
    <citation type="journal article" date="2024" name="Antonie Van Leeuwenhoek">
        <title>Roseihalotalea indica gen. nov., sp. nov., a halophilic Bacteroidetes from mesopelagic Southwest Indian Ocean with higher carbohydrate metabolic potential.</title>
        <authorList>
            <person name="Chen B."/>
            <person name="Zhang M."/>
            <person name="Lin D."/>
            <person name="Ye J."/>
            <person name="Tang K."/>
        </authorList>
    </citation>
    <scope>NUCLEOTIDE SEQUENCE</scope>
    <source>
        <strain evidence="2">TK19036</strain>
    </source>
</reference>
<evidence type="ECO:0000313" key="2">
    <source>
        <dbReference type="EMBL" id="WKN37697.1"/>
    </source>
</evidence>
<dbReference type="Gene3D" id="3.10.450.50">
    <property type="match status" value="1"/>
</dbReference>
<reference evidence="2" key="1">
    <citation type="journal article" date="2023" name="Comput. Struct. Biotechnol. J.">
        <title>Discovery of a novel marine Bacteroidetes with a rich repertoire of carbohydrate-active enzymes.</title>
        <authorList>
            <person name="Chen B."/>
            <person name="Liu G."/>
            <person name="Chen Q."/>
            <person name="Wang H."/>
            <person name="Liu L."/>
            <person name="Tang K."/>
        </authorList>
    </citation>
    <scope>NUCLEOTIDE SEQUENCE</scope>
    <source>
        <strain evidence="2">TK19036</strain>
    </source>
</reference>
<gene>
    <name evidence="2" type="ORF">K4G66_03115</name>
</gene>
<protein>
    <submittedName>
        <fullName evidence="2">Nuclear transport factor 2 family protein</fullName>
    </submittedName>
</protein>
<sequence length="159" mass="18457">MVIEQQHQQLIEQFYTAFQQLDAEQMVSLYDDDVVFEDPAFGQLRGEEAKAMWRMLIERGQDSLKVDFYDVLGTPTGGTATWEARYLYSKAKRPVHNIIQAQFVITDGKIIKHTDQFRFWRWAAQALGPTARVLGFTSYLRQQVRKGTREALDKYMAKG</sequence>
<organism evidence="2">
    <name type="scientific">Roseihalotalea indica</name>
    <dbReference type="NCBI Taxonomy" id="2867963"/>
    <lineage>
        <taxon>Bacteria</taxon>
        <taxon>Pseudomonadati</taxon>
        <taxon>Bacteroidota</taxon>
        <taxon>Cytophagia</taxon>
        <taxon>Cytophagales</taxon>
        <taxon>Catalimonadaceae</taxon>
        <taxon>Roseihalotalea</taxon>
    </lineage>
</organism>
<dbReference type="InterPro" id="IPR032710">
    <property type="entry name" value="NTF2-like_dom_sf"/>
</dbReference>
<dbReference type="InterPro" id="IPR037401">
    <property type="entry name" value="SnoaL-like"/>
</dbReference>
<evidence type="ECO:0000259" key="1">
    <source>
        <dbReference type="Pfam" id="PF12680"/>
    </source>
</evidence>